<evidence type="ECO:0000313" key="1">
    <source>
        <dbReference type="EMBL" id="KII62034.1"/>
    </source>
</evidence>
<dbReference type="Proteomes" id="UP000031668">
    <property type="component" value="Unassembled WGS sequence"/>
</dbReference>
<dbReference type="EMBL" id="JWZT01005140">
    <property type="protein sequence ID" value="KII62034.1"/>
    <property type="molecule type" value="Genomic_DNA"/>
</dbReference>
<name>A0A0C2MCJ0_THEKT</name>
<protein>
    <submittedName>
        <fullName evidence="1">Uncharacterized protein</fullName>
    </submittedName>
</protein>
<keyword evidence="2" id="KW-1185">Reference proteome</keyword>
<reference evidence="1 2" key="1">
    <citation type="journal article" date="2014" name="Genome Biol. Evol.">
        <title>The genome of the myxosporean Thelohanellus kitauei shows adaptations to nutrient acquisition within its fish host.</title>
        <authorList>
            <person name="Yang Y."/>
            <person name="Xiong J."/>
            <person name="Zhou Z."/>
            <person name="Huo F."/>
            <person name="Miao W."/>
            <person name="Ran C."/>
            <person name="Liu Y."/>
            <person name="Zhang J."/>
            <person name="Feng J."/>
            <person name="Wang M."/>
            <person name="Wang M."/>
            <person name="Wang L."/>
            <person name="Yao B."/>
        </authorList>
    </citation>
    <scope>NUCLEOTIDE SEQUENCE [LARGE SCALE GENOMIC DNA]</scope>
    <source>
        <strain evidence="1">Wuqing</strain>
    </source>
</reference>
<accession>A0A0C2MCJ0</accession>
<gene>
    <name evidence="1" type="ORF">RF11_09386</name>
</gene>
<sequence length="102" mass="11550">MGSHPFIISSMAIEKIFGHLSIFVEEVGMLMHSSSFDWYSRGTCYEVPESFALVSGQQVIIIDPCNHRGLLFQEVVYQSYQEYALHYSSSIGRVSPIVFILP</sequence>
<comment type="caution">
    <text evidence="1">The sequence shown here is derived from an EMBL/GenBank/DDBJ whole genome shotgun (WGS) entry which is preliminary data.</text>
</comment>
<dbReference type="AlphaFoldDB" id="A0A0C2MCJ0"/>
<evidence type="ECO:0000313" key="2">
    <source>
        <dbReference type="Proteomes" id="UP000031668"/>
    </source>
</evidence>
<proteinExistence type="predicted"/>
<organism evidence="1 2">
    <name type="scientific">Thelohanellus kitauei</name>
    <name type="common">Myxosporean</name>
    <dbReference type="NCBI Taxonomy" id="669202"/>
    <lineage>
        <taxon>Eukaryota</taxon>
        <taxon>Metazoa</taxon>
        <taxon>Cnidaria</taxon>
        <taxon>Myxozoa</taxon>
        <taxon>Myxosporea</taxon>
        <taxon>Bivalvulida</taxon>
        <taxon>Platysporina</taxon>
        <taxon>Myxobolidae</taxon>
        <taxon>Thelohanellus</taxon>
    </lineage>
</organism>